<name>A0A3S0IEZ0_9BURK</name>
<organism evidence="2 3">
    <name type="scientific">Variovorax gossypii</name>
    <dbReference type="NCBI Taxonomy" id="1679495"/>
    <lineage>
        <taxon>Bacteria</taxon>
        <taxon>Pseudomonadati</taxon>
        <taxon>Pseudomonadota</taxon>
        <taxon>Betaproteobacteria</taxon>
        <taxon>Burkholderiales</taxon>
        <taxon>Comamonadaceae</taxon>
        <taxon>Variovorax</taxon>
    </lineage>
</organism>
<keyword evidence="3" id="KW-1185">Reference proteome</keyword>
<keyword evidence="1" id="KW-1133">Transmembrane helix</keyword>
<evidence type="ECO:0000313" key="2">
    <source>
        <dbReference type="EMBL" id="RTQ35134.1"/>
    </source>
</evidence>
<evidence type="ECO:0000256" key="1">
    <source>
        <dbReference type="SAM" id="Phobius"/>
    </source>
</evidence>
<proteinExistence type="predicted"/>
<sequence>MTPPADTPPPVDSAEPSGPPAPRWLDWIDRVAMTFAVAIALLLFAQWPLRDLAGSGNGPTQANDLAQWLFALYVAVALRHAGRRGAHLVARPDLAADNAGRRARLRRIGAALCVLPWALFLVFTAAAPVMRSVEALELFPDTFNPGYFMIKVALLLLAALLAVQSMLDLWQELHPANPPEDTGQPGQPGP</sequence>
<dbReference type="EMBL" id="RXOE01000002">
    <property type="protein sequence ID" value="RTQ35134.1"/>
    <property type="molecule type" value="Genomic_DNA"/>
</dbReference>
<protein>
    <submittedName>
        <fullName evidence="2">TRAP transporter small permease subunit</fullName>
    </submittedName>
</protein>
<feature type="transmembrane region" description="Helical" evidence="1">
    <location>
        <begin position="108"/>
        <end position="127"/>
    </location>
</feature>
<evidence type="ECO:0000313" key="3">
    <source>
        <dbReference type="Proteomes" id="UP000267418"/>
    </source>
</evidence>
<dbReference type="Proteomes" id="UP000267418">
    <property type="component" value="Unassembled WGS sequence"/>
</dbReference>
<feature type="transmembrane region" description="Helical" evidence="1">
    <location>
        <begin position="147"/>
        <end position="167"/>
    </location>
</feature>
<reference evidence="2 3" key="1">
    <citation type="submission" date="2018-12" db="EMBL/GenBank/DDBJ databases">
        <title>The genome of Variovorax gossypii DSM 100435.</title>
        <authorList>
            <person name="Gao J."/>
            <person name="Sun J."/>
        </authorList>
    </citation>
    <scope>NUCLEOTIDE SEQUENCE [LARGE SCALE GENOMIC DNA]</scope>
    <source>
        <strain evidence="2 3">DSM 100435</strain>
    </source>
</reference>
<comment type="caution">
    <text evidence="2">The sequence shown here is derived from an EMBL/GenBank/DDBJ whole genome shotgun (WGS) entry which is preliminary data.</text>
</comment>
<dbReference type="OrthoDB" id="8904384at2"/>
<keyword evidence="1" id="KW-0812">Transmembrane</keyword>
<gene>
    <name evidence="2" type="ORF">EJP69_12160</name>
</gene>
<feature type="transmembrane region" description="Helical" evidence="1">
    <location>
        <begin position="65"/>
        <end position="82"/>
    </location>
</feature>
<keyword evidence="1" id="KW-0472">Membrane</keyword>
<dbReference type="AlphaFoldDB" id="A0A3S0IEZ0"/>
<accession>A0A3S0IEZ0</accession>
<feature type="transmembrane region" description="Helical" evidence="1">
    <location>
        <begin position="27"/>
        <end position="45"/>
    </location>
</feature>